<feature type="domain" description="Beta-ketoacyl-[acyl-carrier-protein] synthase III N-terminal" evidence="4">
    <location>
        <begin position="105"/>
        <end position="182"/>
    </location>
</feature>
<keyword evidence="2" id="KW-0012">Acyltransferase</keyword>
<proteinExistence type="predicted"/>
<name>A0ABY1QZT3_9FLAO</name>
<dbReference type="Pfam" id="PF08545">
    <property type="entry name" value="ACP_syn_III"/>
    <property type="match status" value="1"/>
</dbReference>
<dbReference type="InterPro" id="IPR013747">
    <property type="entry name" value="ACP_syn_III_C"/>
</dbReference>
<evidence type="ECO:0000259" key="4">
    <source>
        <dbReference type="Pfam" id="PF08545"/>
    </source>
</evidence>
<accession>A0ABY1QZT3</accession>
<dbReference type="InterPro" id="IPR016039">
    <property type="entry name" value="Thiolase-like"/>
</dbReference>
<feature type="domain" description="Beta-ketoacyl-[acyl-carrier-protein] synthase III C-terminal" evidence="3">
    <location>
        <begin position="227"/>
        <end position="315"/>
    </location>
</feature>
<dbReference type="RefSeq" id="WP_283415959.1">
    <property type="nucleotide sequence ID" value="NZ_FXUO01000002.1"/>
</dbReference>
<keyword evidence="6" id="KW-1185">Reference proteome</keyword>
<dbReference type="PANTHER" id="PTHR34069:SF2">
    <property type="entry name" value="BETA-KETOACYL-[ACYL-CARRIER-PROTEIN] SYNTHASE III"/>
    <property type="match status" value="1"/>
</dbReference>
<protein>
    <submittedName>
        <fullName evidence="5">3-oxoacyl-[acyl-carrier-protein] synthase-3</fullName>
    </submittedName>
</protein>
<dbReference type="InterPro" id="IPR013751">
    <property type="entry name" value="ACP_syn_III_N"/>
</dbReference>
<dbReference type="SUPFAM" id="SSF53901">
    <property type="entry name" value="Thiolase-like"/>
    <property type="match status" value="1"/>
</dbReference>
<evidence type="ECO:0000259" key="3">
    <source>
        <dbReference type="Pfam" id="PF08541"/>
    </source>
</evidence>
<evidence type="ECO:0000256" key="2">
    <source>
        <dbReference type="ARBA" id="ARBA00023315"/>
    </source>
</evidence>
<reference evidence="5 6" key="1">
    <citation type="submission" date="2017-05" db="EMBL/GenBank/DDBJ databases">
        <authorList>
            <person name="Varghese N."/>
            <person name="Submissions S."/>
        </authorList>
    </citation>
    <scope>NUCLEOTIDE SEQUENCE [LARGE SCALE GENOMIC DNA]</scope>
    <source>
        <strain evidence="5 6">DSM 18015</strain>
    </source>
</reference>
<dbReference type="NCBIfam" id="NF006829">
    <property type="entry name" value="PRK09352.1"/>
    <property type="match status" value="1"/>
</dbReference>
<comment type="caution">
    <text evidence="5">The sequence shown here is derived from an EMBL/GenBank/DDBJ whole genome shotgun (WGS) entry which is preliminary data.</text>
</comment>
<dbReference type="CDD" id="cd00830">
    <property type="entry name" value="KAS_III"/>
    <property type="match status" value="1"/>
</dbReference>
<dbReference type="Proteomes" id="UP001158050">
    <property type="component" value="Unassembled WGS sequence"/>
</dbReference>
<dbReference type="EMBL" id="FXUO01000002">
    <property type="protein sequence ID" value="SMP90883.1"/>
    <property type="molecule type" value="Genomic_DNA"/>
</dbReference>
<evidence type="ECO:0000313" key="6">
    <source>
        <dbReference type="Proteomes" id="UP001158050"/>
    </source>
</evidence>
<gene>
    <name evidence="5" type="ORF">SAMN05421679_102476</name>
</gene>
<dbReference type="Gene3D" id="3.40.47.10">
    <property type="match status" value="1"/>
</dbReference>
<keyword evidence="1" id="KW-0808">Transferase</keyword>
<evidence type="ECO:0000313" key="5">
    <source>
        <dbReference type="EMBL" id="SMP90883.1"/>
    </source>
</evidence>
<evidence type="ECO:0000256" key="1">
    <source>
        <dbReference type="ARBA" id="ARBA00022679"/>
    </source>
</evidence>
<organism evidence="5 6">
    <name type="scientific">Epilithonimonas pallida</name>
    <dbReference type="NCBI Taxonomy" id="373671"/>
    <lineage>
        <taxon>Bacteria</taxon>
        <taxon>Pseudomonadati</taxon>
        <taxon>Bacteroidota</taxon>
        <taxon>Flavobacteriia</taxon>
        <taxon>Flavobacteriales</taxon>
        <taxon>Weeksellaceae</taxon>
        <taxon>Chryseobacterium group</taxon>
        <taxon>Epilithonimonas</taxon>
    </lineage>
</organism>
<dbReference type="Pfam" id="PF08541">
    <property type="entry name" value="ACP_syn_III_C"/>
    <property type="match status" value="1"/>
</dbReference>
<dbReference type="PANTHER" id="PTHR34069">
    <property type="entry name" value="3-OXOACYL-[ACYL-CARRIER-PROTEIN] SYNTHASE 3"/>
    <property type="match status" value="1"/>
</dbReference>
<sequence>MINVAAVEYYLPKNILTNEDISKEFPEWSAEKIKAKIGVESRHVADESETALDLAYKACEKLFKNYDKSKIDFILFCTQSPDYFLPTTACILQDKLGLSKSIGALDFNLGCSGFVYGLTLAKGLIATGIAKNILLVTSETYTKFLDKEDKSNRTIFGDAAAVTIVEKDETRPDFQFVVGTDGSGFNNLIVENGASRNKAEKPVLFMKGPKIFTFAVENIPSLIKDTLEKNKLTMDDIDLFVFHQASSYMLNYLKNLCNIPDEKFFMEMKDIGNTVSASIPIALKLASDKGKIKKGNKVMVVGFGVGYSWGAGILEF</sequence>